<evidence type="ECO:0000313" key="5">
    <source>
        <dbReference type="Proteomes" id="UP000694924"/>
    </source>
</evidence>
<dbReference type="RefSeq" id="XP_015186604.1">
    <property type="nucleotide sequence ID" value="XM_015331118.1"/>
</dbReference>
<dbReference type="InterPro" id="IPR042185">
    <property type="entry name" value="Serpin_sf_2"/>
</dbReference>
<dbReference type="PROSITE" id="PS00284">
    <property type="entry name" value="SERPIN"/>
    <property type="match status" value="1"/>
</dbReference>
<dbReference type="InterPro" id="IPR023795">
    <property type="entry name" value="Serpin_CS"/>
</dbReference>
<comment type="similarity">
    <text evidence="3">Belongs to the serpin family.</text>
</comment>
<evidence type="ECO:0000259" key="4">
    <source>
        <dbReference type="SMART" id="SM00093"/>
    </source>
</evidence>
<evidence type="ECO:0000313" key="6">
    <source>
        <dbReference type="RefSeq" id="XP_015186604.1"/>
    </source>
</evidence>
<dbReference type="InterPro" id="IPR000215">
    <property type="entry name" value="Serpin_fam"/>
</dbReference>
<keyword evidence="2" id="KW-0722">Serine protease inhibitor</keyword>
<dbReference type="SUPFAM" id="SSF56574">
    <property type="entry name" value="Serpins"/>
    <property type="match status" value="1"/>
</dbReference>
<evidence type="ECO:0000256" key="1">
    <source>
        <dbReference type="ARBA" id="ARBA00022690"/>
    </source>
</evidence>
<keyword evidence="1" id="KW-0646">Protease inhibitor</keyword>
<dbReference type="Gene3D" id="2.30.39.10">
    <property type="entry name" value="Alpha-1-antitrypsin, domain 1"/>
    <property type="match status" value="2"/>
</dbReference>
<sequence length="745" mass="83718">MFTFTRSFIKTMELIIFLGLIILTKSQMMYPDQFEYVKALNYPIYPYDQQQIYQSSYNPVAYAPPVAYAAPAAATPAAATATGTYSQTAYYAPQQQQQPAQTAYYASQQQQPAQSAYYAPQQQQQPAQTAYYASQQQQQQPAQTAYYAPQAAYASPMVYSLESAYPAAPVYSNLNQQQKRVSRNGETSGINANTNTQPISPLAQSLPPDWAYQVNDIISKGVTKLALNIQNVIYANNLLSRTTEKDNIVFSPLNIAGALAIVHLGSAGVTFDETSRILGLATGVDIATHSELVHQIFGLLMSIIHQGVSGSTRTINIANGIFLQEGYPIRPEFKTISENVYKSEVVNLDFLLKGKEAQDRINAWVKDKTNGKIASILNDEPSPSTSVIIASALYFNAEWDRFFINGITKKRSFFIEPNQQITVDFMYNAGDFPFYEDKNIGVKIVGLPYKGLDTTMYIILPTIEGASALGEFEKTLTPEIIEYLIQNMRNQTSIIGIPKMKITSSYRLKKVLQSLGLVSLFEPTLADLSLLSSGKANQNELSSNSEVSANADFNRPIKQIGTTRSSDNRDQLIFSRFGGTLDEGRDNRKNLFHFIDTNRNYNVEQWSTGFNIRRLQKKKREIERKRINVSTNNLNRMKRQTSVPEEFLRIIENRNFRFYGLDNLRNSGALNNPHLYADDVLHKVDIDINEKGTEAGAATAVVLERDGRQKRLIANRPFLFFIRHNPTKLILFWGTINTPTPNYPN</sequence>
<evidence type="ECO:0000256" key="3">
    <source>
        <dbReference type="RuleBase" id="RU000411"/>
    </source>
</evidence>
<dbReference type="PANTHER" id="PTHR11461">
    <property type="entry name" value="SERINE PROTEASE INHIBITOR, SERPIN"/>
    <property type="match status" value="1"/>
</dbReference>
<dbReference type="Pfam" id="PF00079">
    <property type="entry name" value="Serpin"/>
    <property type="match status" value="2"/>
</dbReference>
<dbReference type="InterPro" id="IPR023796">
    <property type="entry name" value="Serpin_dom"/>
</dbReference>
<dbReference type="Proteomes" id="UP000694924">
    <property type="component" value="Unplaced"/>
</dbReference>
<dbReference type="GeneID" id="107071802"/>
<dbReference type="PANTHER" id="PTHR11461:SF342">
    <property type="entry name" value="SERINE PROTEASE INHIBITOR 28DC"/>
    <property type="match status" value="1"/>
</dbReference>
<reference evidence="6" key="1">
    <citation type="submission" date="2025-08" db="UniProtKB">
        <authorList>
            <consortium name="RefSeq"/>
        </authorList>
    </citation>
    <scope>IDENTIFICATION</scope>
    <source>
        <tissue evidence="6">Whole body</tissue>
    </source>
</reference>
<protein>
    <submittedName>
        <fullName evidence="6">Uncharacterized protein LOC107071802</fullName>
    </submittedName>
</protein>
<name>A0ABM1J2B7_POLDO</name>
<dbReference type="InterPro" id="IPR036186">
    <property type="entry name" value="Serpin_sf"/>
</dbReference>
<gene>
    <name evidence="6" type="primary">LOC107071802</name>
</gene>
<dbReference type="InterPro" id="IPR042178">
    <property type="entry name" value="Serpin_sf_1"/>
</dbReference>
<organism evidence="5 6">
    <name type="scientific">Polistes dominula</name>
    <name type="common">European paper wasp</name>
    <name type="synonym">Vespa dominula</name>
    <dbReference type="NCBI Taxonomy" id="743375"/>
    <lineage>
        <taxon>Eukaryota</taxon>
        <taxon>Metazoa</taxon>
        <taxon>Ecdysozoa</taxon>
        <taxon>Arthropoda</taxon>
        <taxon>Hexapoda</taxon>
        <taxon>Insecta</taxon>
        <taxon>Pterygota</taxon>
        <taxon>Neoptera</taxon>
        <taxon>Endopterygota</taxon>
        <taxon>Hymenoptera</taxon>
        <taxon>Apocrita</taxon>
        <taxon>Aculeata</taxon>
        <taxon>Vespoidea</taxon>
        <taxon>Vespidae</taxon>
        <taxon>Polistinae</taxon>
        <taxon>Polistini</taxon>
        <taxon>Polistes</taxon>
    </lineage>
</organism>
<proteinExistence type="inferred from homology"/>
<accession>A0ABM1J2B7</accession>
<dbReference type="Gene3D" id="3.30.497.10">
    <property type="entry name" value="Antithrombin, subunit I, domain 2"/>
    <property type="match status" value="2"/>
</dbReference>
<evidence type="ECO:0000256" key="2">
    <source>
        <dbReference type="ARBA" id="ARBA00022900"/>
    </source>
</evidence>
<dbReference type="SMART" id="SM00093">
    <property type="entry name" value="SERPIN"/>
    <property type="match status" value="1"/>
</dbReference>
<feature type="domain" description="Serpin" evidence="4">
    <location>
        <begin position="237"/>
        <end position="739"/>
    </location>
</feature>
<keyword evidence="5" id="KW-1185">Reference proteome</keyword>